<evidence type="ECO:0000313" key="8">
    <source>
        <dbReference type="Proteomes" id="UP000517712"/>
    </source>
</evidence>
<name>A0A7W9CDV0_9MICO</name>
<sequence length="197" mass="20557">MSTQTPYTAAPQAYAQHPAVGTHALPPRLSGGAETRGGHALPPHPAPHPMQGRAAQSPQPPYGSSATPPTGTLSWALGFFVLVPVPFLNGTIAGAAMALSYGASAKRGALAKENGRHAANWGLTYFCLSWALFLAYFFRNIWAVPGDDASGLLSAAVPFGLTVVLALTHIVIVVVGTVRSYGGRVMRVPFAIPFVRA</sequence>
<organism evidence="7 8">
    <name type="scientific">Microbacterium ginsengiterrae</name>
    <dbReference type="NCBI Taxonomy" id="546115"/>
    <lineage>
        <taxon>Bacteria</taxon>
        <taxon>Bacillati</taxon>
        <taxon>Actinomycetota</taxon>
        <taxon>Actinomycetes</taxon>
        <taxon>Micrococcales</taxon>
        <taxon>Microbacteriaceae</taxon>
        <taxon>Microbacterium</taxon>
    </lineage>
</organism>
<evidence type="ECO:0000256" key="3">
    <source>
        <dbReference type="ARBA" id="ARBA00022989"/>
    </source>
</evidence>
<dbReference type="EMBL" id="JACHMU010000001">
    <property type="protein sequence ID" value="MBB5743689.1"/>
    <property type="molecule type" value="Genomic_DNA"/>
</dbReference>
<feature type="compositionally biased region" description="Polar residues" evidence="5">
    <location>
        <begin position="54"/>
        <end position="67"/>
    </location>
</feature>
<reference evidence="7 8" key="1">
    <citation type="submission" date="2020-08" db="EMBL/GenBank/DDBJ databases">
        <title>Sequencing the genomes of 1000 actinobacteria strains.</title>
        <authorList>
            <person name="Klenk H.-P."/>
        </authorList>
    </citation>
    <scope>NUCLEOTIDE SEQUENCE [LARGE SCALE GENOMIC DNA]</scope>
    <source>
        <strain evidence="7 8">DSM 24823</strain>
    </source>
</reference>
<dbReference type="Proteomes" id="UP000517712">
    <property type="component" value="Unassembled WGS sequence"/>
</dbReference>
<evidence type="ECO:0000256" key="1">
    <source>
        <dbReference type="ARBA" id="ARBA00004141"/>
    </source>
</evidence>
<feature type="region of interest" description="Disordered" evidence="5">
    <location>
        <begin position="1"/>
        <end position="67"/>
    </location>
</feature>
<feature type="transmembrane region" description="Helical" evidence="6">
    <location>
        <begin position="158"/>
        <end position="178"/>
    </location>
</feature>
<accession>A0A7W9CDV0</accession>
<comment type="caution">
    <text evidence="7">The sequence shown here is derived from an EMBL/GenBank/DDBJ whole genome shotgun (WGS) entry which is preliminary data.</text>
</comment>
<evidence type="ECO:0000256" key="2">
    <source>
        <dbReference type="ARBA" id="ARBA00022692"/>
    </source>
</evidence>
<evidence type="ECO:0000313" key="7">
    <source>
        <dbReference type="EMBL" id="MBB5743689.1"/>
    </source>
</evidence>
<gene>
    <name evidence="7" type="ORF">HD600_002186</name>
</gene>
<keyword evidence="3 6" id="KW-1133">Transmembrane helix</keyword>
<dbReference type="RefSeq" id="WP_184283663.1">
    <property type="nucleotide sequence ID" value="NZ_BAAAPG010000001.1"/>
</dbReference>
<proteinExistence type="predicted"/>
<keyword evidence="2 6" id="KW-0812">Transmembrane</keyword>
<dbReference type="Pfam" id="PF09685">
    <property type="entry name" value="MamF_MmsF"/>
    <property type="match status" value="1"/>
</dbReference>
<evidence type="ECO:0000256" key="5">
    <source>
        <dbReference type="SAM" id="MobiDB-lite"/>
    </source>
</evidence>
<dbReference type="AlphaFoldDB" id="A0A7W9CDV0"/>
<dbReference type="InterPro" id="IPR019109">
    <property type="entry name" value="MamF_MmsF"/>
</dbReference>
<comment type="subcellular location">
    <subcellularLocation>
        <location evidence="1">Membrane</location>
        <topology evidence="1">Multi-pass membrane protein</topology>
    </subcellularLocation>
</comment>
<evidence type="ECO:0000256" key="4">
    <source>
        <dbReference type="ARBA" id="ARBA00023136"/>
    </source>
</evidence>
<protein>
    <submittedName>
        <fullName evidence="7">Putative Tic20 family protein</fullName>
    </submittedName>
</protein>
<evidence type="ECO:0000256" key="6">
    <source>
        <dbReference type="SAM" id="Phobius"/>
    </source>
</evidence>
<keyword evidence="4 6" id="KW-0472">Membrane</keyword>
<keyword evidence="8" id="KW-1185">Reference proteome</keyword>
<feature type="transmembrane region" description="Helical" evidence="6">
    <location>
        <begin position="75"/>
        <end position="99"/>
    </location>
</feature>
<feature type="transmembrane region" description="Helical" evidence="6">
    <location>
        <begin position="119"/>
        <end position="138"/>
    </location>
</feature>